<dbReference type="AlphaFoldDB" id="V5SHP1"/>
<name>V5SHP1_9HYPH</name>
<dbReference type="PATRIC" id="fig|1029756.8.peg.3151"/>
<evidence type="ECO:0000313" key="3">
    <source>
        <dbReference type="Proteomes" id="UP000018542"/>
    </source>
</evidence>
<dbReference type="RefSeq" id="WP_023788330.1">
    <property type="nucleotide sequence ID" value="NC_022997.1"/>
</dbReference>
<reference evidence="2 3" key="1">
    <citation type="journal article" date="2014" name="Genome Announc.">
        <title>Complete Genome Sequence of Hyphomicrobium nitrativorans Strain NL23, a Denitrifying Bacterium Isolated from Biofilm of a Methanol-Fed Denitrification System Treating Seawater at the Montreal Biodome.</title>
        <authorList>
            <person name="Martineau C."/>
            <person name="Villeneuve C."/>
            <person name="Mauffrey F."/>
            <person name="Villemur R."/>
        </authorList>
    </citation>
    <scope>NUCLEOTIDE SEQUENCE [LARGE SCALE GENOMIC DNA]</scope>
    <source>
        <strain evidence="2">NL23</strain>
    </source>
</reference>
<evidence type="ECO:0000313" key="2">
    <source>
        <dbReference type="EMBL" id="AHB50371.1"/>
    </source>
</evidence>
<organism evidence="2 3">
    <name type="scientific">Hyphomicrobium nitrativorans NL23</name>
    <dbReference type="NCBI Taxonomy" id="1029756"/>
    <lineage>
        <taxon>Bacteria</taxon>
        <taxon>Pseudomonadati</taxon>
        <taxon>Pseudomonadota</taxon>
        <taxon>Alphaproteobacteria</taxon>
        <taxon>Hyphomicrobiales</taxon>
        <taxon>Hyphomicrobiaceae</taxon>
        <taxon>Hyphomicrobium</taxon>
    </lineage>
</organism>
<protein>
    <recommendedName>
        <fullName evidence="1">DUF6894 domain-containing protein</fullName>
    </recommendedName>
</protein>
<dbReference type="Proteomes" id="UP000018542">
    <property type="component" value="Chromosome"/>
</dbReference>
<sequence length="73" mass="8392">MRYYFHLESGTNIHIDPRGVDFERRTDVINHASAMARDLGDDERWVGWSLRVIDEGNAEVFCVPIRASVLSTK</sequence>
<dbReference type="OrthoDB" id="7933797at2"/>
<dbReference type="InterPro" id="IPR054189">
    <property type="entry name" value="DUF6894"/>
</dbReference>
<evidence type="ECO:0000259" key="1">
    <source>
        <dbReference type="Pfam" id="PF21834"/>
    </source>
</evidence>
<accession>V5SHP1</accession>
<keyword evidence="3" id="KW-1185">Reference proteome</keyword>
<gene>
    <name evidence="2" type="ORF">W911_15120</name>
</gene>
<dbReference type="HOGENOM" id="CLU_2699729_0_0_5"/>
<dbReference type="Pfam" id="PF21834">
    <property type="entry name" value="DUF6894"/>
    <property type="match status" value="1"/>
</dbReference>
<dbReference type="KEGG" id="hni:W911_15120"/>
<dbReference type="EMBL" id="CP006912">
    <property type="protein sequence ID" value="AHB50371.1"/>
    <property type="molecule type" value="Genomic_DNA"/>
</dbReference>
<feature type="domain" description="DUF6894" evidence="1">
    <location>
        <begin position="2"/>
        <end position="65"/>
    </location>
</feature>
<proteinExistence type="predicted"/>